<comment type="caution">
    <text evidence="2">The sequence shown here is derived from an EMBL/GenBank/DDBJ whole genome shotgun (WGS) entry which is preliminary data.</text>
</comment>
<keyword evidence="3" id="KW-1185">Reference proteome</keyword>
<evidence type="ECO:0000313" key="2">
    <source>
        <dbReference type="EMBL" id="MDT0443044.1"/>
    </source>
</evidence>
<evidence type="ECO:0000313" key="3">
    <source>
        <dbReference type="Proteomes" id="UP001183615"/>
    </source>
</evidence>
<evidence type="ECO:0000256" key="1">
    <source>
        <dbReference type="SAM" id="SignalP"/>
    </source>
</evidence>
<feature type="chain" id="PRO_5046314841" description="Secreted protein" evidence="1">
    <location>
        <begin position="26"/>
        <end position="180"/>
    </location>
</feature>
<dbReference type="EMBL" id="JAVREV010000005">
    <property type="protein sequence ID" value="MDT0443044.1"/>
    <property type="molecule type" value="Genomic_DNA"/>
</dbReference>
<name>A0ABU2S3P7_9ACTN</name>
<protein>
    <recommendedName>
        <fullName evidence="4">Secreted protein</fullName>
    </recommendedName>
</protein>
<feature type="signal peptide" evidence="1">
    <location>
        <begin position="1"/>
        <end position="25"/>
    </location>
</feature>
<evidence type="ECO:0008006" key="4">
    <source>
        <dbReference type="Google" id="ProtNLM"/>
    </source>
</evidence>
<reference evidence="3" key="1">
    <citation type="submission" date="2023-07" db="EMBL/GenBank/DDBJ databases">
        <title>30 novel species of actinomycetes from the DSMZ collection.</title>
        <authorList>
            <person name="Nouioui I."/>
        </authorList>
    </citation>
    <scope>NUCLEOTIDE SEQUENCE [LARGE SCALE GENOMIC DNA]</scope>
    <source>
        <strain evidence="3">DSM 41886</strain>
    </source>
</reference>
<dbReference type="RefSeq" id="WP_311617427.1">
    <property type="nucleotide sequence ID" value="NZ_JAVREV010000005.1"/>
</dbReference>
<gene>
    <name evidence="2" type="ORF">RM779_10610</name>
</gene>
<keyword evidence="1" id="KW-0732">Signal</keyword>
<dbReference type="Proteomes" id="UP001183615">
    <property type="component" value="Unassembled WGS sequence"/>
</dbReference>
<sequence length="180" mass="19218">MARRSALRAGVLSLAAISMALSAPASGQARESTEGSVGVQAIYEDDQCTMTTACMAIFYNSRGNDGVFDSPCFITNKNLYSHNGHTIQHGTTTFDVLYQFSHGRIWDDTGWSGANGHKCGGPATGSGYSLKNDAAGAVNADSRHHRIYYNTGYQGTSQTIEGSENLVPALKNDNASSRRL</sequence>
<proteinExistence type="predicted"/>
<accession>A0ABU2S3P7</accession>
<organism evidence="2 3">
    <name type="scientific">Streptomyces johnsoniae</name>
    <dbReference type="NCBI Taxonomy" id="3075532"/>
    <lineage>
        <taxon>Bacteria</taxon>
        <taxon>Bacillati</taxon>
        <taxon>Actinomycetota</taxon>
        <taxon>Actinomycetes</taxon>
        <taxon>Kitasatosporales</taxon>
        <taxon>Streptomycetaceae</taxon>
        <taxon>Streptomyces</taxon>
    </lineage>
</organism>